<feature type="compositionally biased region" description="Acidic residues" evidence="1">
    <location>
        <begin position="600"/>
        <end position="624"/>
    </location>
</feature>
<evidence type="ECO:0000313" key="3">
    <source>
        <dbReference type="Proteomes" id="UP000664859"/>
    </source>
</evidence>
<gene>
    <name evidence="2" type="ORF">JKP88DRAFT_325489</name>
</gene>
<dbReference type="EMBL" id="JAFCMP010000434">
    <property type="protein sequence ID" value="KAG5179974.1"/>
    <property type="molecule type" value="Genomic_DNA"/>
</dbReference>
<evidence type="ECO:0000313" key="2">
    <source>
        <dbReference type="EMBL" id="KAG5179974.1"/>
    </source>
</evidence>
<evidence type="ECO:0000256" key="1">
    <source>
        <dbReference type="SAM" id="MobiDB-lite"/>
    </source>
</evidence>
<feature type="region of interest" description="Disordered" evidence="1">
    <location>
        <begin position="600"/>
        <end position="639"/>
    </location>
</feature>
<proteinExistence type="predicted"/>
<name>A0A835YZE9_9STRA</name>
<organism evidence="2 3">
    <name type="scientific">Tribonema minus</name>
    <dbReference type="NCBI Taxonomy" id="303371"/>
    <lineage>
        <taxon>Eukaryota</taxon>
        <taxon>Sar</taxon>
        <taxon>Stramenopiles</taxon>
        <taxon>Ochrophyta</taxon>
        <taxon>PX clade</taxon>
        <taxon>Xanthophyceae</taxon>
        <taxon>Tribonematales</taxon>
        <taxon>Tribonemataceae</taxon>
        <taxon>Tribonema</taxon>
    </lineage>
</organism>
<comment type="caution">
    <text evidence="2">The sequence shown here is derived from an EMBL/GenBank/DDBJ whole genome shotgun (WGS) entry which is preliminary data.</text>
</comment>
<protein>
    <submittedName>
        <fullName evidence="2">Uncharacterized protein</fullName>
    </submittedName>
</protein>
<feature type="region of interest" description="Disordered" evidence="1">
    <location>
        <begin position="842"/>
        <end position="888"/>
    </location>
</feature>
<reference evidence="2" key="1">
    <citation type="submission" date="2021-02" db="EMBL/GenBank/DDBJ databases">
        <title>First Annotated Genome of the Yellow-green Alga Tribonema minus.</title>
        <authorList>
            <person name="Mahan K.M."/>
        </authorList>
    </citation>
    <scope>NUCLEOTIDE SEQUENCE</scope>
    <source>
        <strain evidence="2">UTEX B ZZ1240</strain>
    </source>
</reference>
<dbReference type="Proteomes" id="UP000664859">
    <property type="component" value="Unassembled WGS sequence"/>
</dbReference>
<keyword evidence="3" id="KW-1185">Reference proteome</keyword>
<dbReference type="AlphaFoldDB" id="A0A835YZE9"/>
<accession>A0A835YZE9</accession>
<sequence length="1033" mass="108036">MARAVYGGLLRTQAAMLASGMRASRRHLFVPKGDGHENVCWVGLLCRSGKQFGSQILGYLPREIQSDGHFAEFNPLAGSPGAVPMYALETARGSGAMQPVLNQGTTFIAYSADIVQDSWSHLRWADDVSSARAIELAMCRDPVERQTEAATRHMTVNSALLVIGGATEDMLTMTGGAAGGAAGDVGDTAAGMMVLRLMAGLVVVDEADFAVSLANKEDIAKADRAMQEMTRRVYRVLPGMAMSATGNTMDAYTQLLSEPYTYTDMVLTDILAVPMMPERWGQDIAPAKLRTAAGVREHVTRFKYTYVNQGIRRLTALINDTVNLCSSKTFKGIVICSSLDIARDLSCAVTTNPPEESGGRGGGRLSSTTVIVAVDGTITKGRDAIWRDVEIGGDIDIVFVFKLASRGFGPANVKVNVFMRAFADYGNSKADAQQRALRTAAAVKTVHFANSPFVSEAELGRMVDSGLSDEFLASLFEELGYAYKESNVKCQTCLVPIRDDDDNVFSGAHGQRFHGTCKVVPAAGCDLEKALAGRCRRVRRKINYSSFVEPREKDEHELDAAPELDDMDNDAAAEDAHDTDAAAPVSHAAEDMATAAAEDACDMDDTASAEPEETGEEPVEEPVQDDAATVEPEDTGVEPVEEPAVPAAEDAHAMDDAAPAVAAAEDLAGQSITCTRHDCGANGGARRTVAAPAAAGGWPERYTRRVTSIPADPAAEDSVPPYAAPSDLESSTVVCRRCEWYERIVASSIGIRVGIATAPACTCSAGSAAAAASNSRRIASAAAFTCSAGSAALHHLAEAEAASTCSAGSAAVNAAVSRHIAAAAASACPAGSAAVAAGSAAAPPAPQRLQSPAVQRQARARRLPSKAADDADSDYEEEQRQPPKGRRASCDGLELLVAIVGGATRVPSAVGDGVLRVACSGSAVVPSDSETDVDVRYCWAMLRERTWVPLAAANGPEASGLMTGKYRCTATARGATGTCEASLGLQIIDTYMARASPLSRTLEAPVSSAAEPSPAHAAAAACEAAALFTCPHG</sequence>